<keyword evidence="2 9" id="KW-0813">Transport</keyword>
<keyword evidence="3 9" id="KW-1003">Cell membrane</keyword>
<comment type="subcellular location">
    <subcellularLocation>
        <location evidence="1 9">Cell membrane</location>
        <topology evidence="1 9">Single-pass membrane protein</topology>
    </subcellularLocation>
</comment>
<dbReference type="EMBL" id="CP025706">
    <property type="protein sequence ID" value="AXB04766.1"/>
    <property type="molecule type" value="Genomic_DNA"/>
</dbReference>
<evidence type="ECO:0000256" key="4">
    <source>
        <dbReference type="ARBA" id="ARBA00022692"/>
    </source>
</evidence>
<evidence type="ECO:0000256" key="7">
    <source>
        <dbReference type="ARBA" id="ARBA00023010"/>
    </source>
</evidence>
<keyword evidence="5 9" id="KW-0653">Protein transport</keyword>
<gene>
    <name evidence="9 10" type="primary">tatA</name>
    <name evidence="10" type="ORF">C1C91_06855</name>
</gene>
<sequence>MGLGGIHIWHLLILLVVVVVVVFGSKRLAGAGEDLGTAIRDFRNALRDDDNIRNK</sequence>
<dbReference type="Gene3D" id="1.20.5.3310">
    <property type="match status" value="1"/>
</dbReference>
<dbReference type="GO" id="GO:0043953">
    <property type="term" value="P:protein transport by the Tat complex"/>
    <property type="evidence" value="ECO:0007669"/>
    <property type="project" value="UniProtKB-UniRule"/>
</dbReference>
<keyword evidence="7 9" id="KW-0811">Translocation</keyword>
<dbReference type="GO" id="GO:0008320">
    <property type="term" value="F:protein transmembrane transporter activity"/>
    <property type="evidence" value="ECO:0007669"/>
    <property type="project" value="UniProtKB-UniRule"/>
</dbReference>
<keyword evidence="4 9" id="KW-0812">Transmembrane</keyword>
<dbReference type="AlphaFoldDB" id="A0A3S7PBC5"/>
<evidence type="ECO:0000256" key="9">
    <source>
        <dbReference type="HAMAP-Rule" id="MF_00236"/>
    </source>
</evidence>
<dbReference type="PANTHER" id="PTHR42982">
    <property type="entry name" value="SEC-INDEPENDENT PROTEIN TRANSLOCASE PROTEIN TATA"/>
    <property type="match status" value="1"/>
</dbReference>
<keyword evidence="8 9" id="KW-0472">Membrane</keyword>
<protein>
    <recommendedName>
        <fullName evidence="9">Sec-independent protein translocase protein TatA</fullName>
    </recommendedName>
</protein>
<keyword evidence="6 9" id="KW-1133">Transmembrane helix</keyword>
<evidence type="ECO:0000313" key="10">
    <source>
        <dbReference type="EMBL" id="AXB04766.1"/>
    </source>
</evidence>
<dbReference type="NCBIfam" id="TIGR01411">
    <property type="entry name" value="tatAE"/>
    <property type="match status" value="1"/>
</dbReference>
<evidence type="ECO:0000256" key="3">
    <source>
        <dbReference type="ARBA" id="ARBA00022475"/>
    </source>
</evidence>
<dbReference type="GO" id="GO:0033281">
    <property type="term" value="C:TAT protein transport complex"/>
    <property type="evidence" value="ECO:0007669"/>
    <property type="project" value="UniProtKB-UniRule"/>
</dbReference>
<evidence type="ECO:0000256" key="2">
    <source>
        <dbReference type="ARBA" id="ARBA00022448"/>
    </source>
</evidence>
<comment type="function">
    <text evidence="9">Part of the twin-arginine translocation (Tat) system that transports large folded proteins containing a characteristic twin-arginine motif in their signal peptide across membranes. TatA could form the protein-conducting channel of the Tat system.</text>
</comment>
<dbReference type="PANTHER" id="PTHR42982:SF1">
    <property type="entry name" value="SEC-INDEPENDENT PROTEIN TRANSLOCASE PROTEIN TATA"/>
    <property type="match status" value="1"/>
</dbReference>
<evidence type="ECO:0000256" key="8">
    <source>
        <dbReference type="ARBA" id="ARBA00023136"/>
    </source>
</evidence>
<proteinExistence type="inferred from homology"/>
<accession>A0A3S7PBC5</accession>
<reference evidence="10" key="1">
    <citation type="journal article" date="2019" name="J Environ">
        <title>Genetic characterization and potential molecular dissemination mechanism of tet (31) gene in Aeromonas caviae from an oxytetracycline wastewater treatment system.</title>
        <authorList>
            <person name="Shi Y."/>
            <person name="Tian Z."/>
            <person name="Leclercq S.O."/>
            <person name="Zhang H."/>
            <person name="Yang M."/>
            <person name="Zhang Y."/>
        </authorList>
    </citation>
    <scope>NUCLEOTIDE SEQUENCE</scope>
    <source>
        <strain evidence="10">T25-39</strain>
    </source>
</reference>
<organism evidence="10 11">
    <name type="scientific">Aeromonas caviae</name>
    <name type="common">Aeromonas punctata</name>
    <dbReference type="NCBI Taxonomy" id="648"/>
    <lineage>
        <taxon>Bacteria</taxon>
        <taxon>Pseudomonadati</taxon>
        <taxon>Pseudomonadota</taxon>
        <taxon>Gammaproteobacteria</taxon>
        <taxon>Aeromonadales</taxon>
        <taxon>Aeromonadaceae</taxon>
        <taxon>Aeromonas</taxon>
    </lineage>
</organism>
<evidence type="ECO:0000256" key="6">
    <source>
        <dbReference type="ARBA" id="ARBA00022989"/>
    </source>
</evidence>
<evidence type="ECO:0000256" key="5">
    <source>
        <dbReference type="ARBA" id="ARBA00022927"/>
    </source>
</evidence>
<dbReference type="Proteomes" id="UP000266778">
    <property type="component" value="Chromosome"/>
</dbReference>
<comment type="subunit">
    <text evidence="9">The Tat system comprises two distinct complexes: a TatABC complex, containing multiple copies of TatA, TatB and TatC subunits, and a separate TatA complex, containing only TatA subunits. Substrates initially bind to the TatABC complex, which probably triggers association of the separate TatA complex to form the active translocon.</text>
</comment>
<evidence type="ECO:0000313" key="11">
    <source>
        <dbReference type="Proteomes" id="UP000266778"/>
    </source>
</evidence>
<comment type="similarity">
    <text evidence="9">Belongs to the TatA/E family.</text>
</comment>
<feature type="transmembrane region" description="Helical" evidence="9">
    <location>
        <begin position="6"/>
        <end position="24"/>
    </location>
</feature>
<name>A0A3S7PBC5_AERCA</name>
<dbReference type="HAMAP" id="MF_00236">
    <property type="entry name" value="TatA_E"/>
    <property type="match status" value="1"/>
</dbReference>
<dbReference type="Pfam" id="PF02416">
    <property type="entry name" value="TatA_B_E"/>
    <property type="match status" value="1"/>
</dbReference>
<dbReference type="InterPro" id="IPR003369">
    <property type="entry name" value="TatA/B/E"/>
</dbReference>
<evidence type="ECO:0000256" key="1">
    <source>
        <dbReference type="ARBA" id="ARBA00004162"/>
    </source>
</evidence>
<dbReference type="InterPro" id="IPR006312">
    <property type="entry name" value="TatA/E"/>
</dbReference>